<evidence type="ECO:0000313" key="2">
    <source>
        <dbReference type="Proteomes" id="UP000828941"/>
    </source>
</evidence>
<organism evidence="1 2">
    <name type="scientific">Bauhinia variegata</name>
    <name type="common">Purple orchid tree</name>
    <name type="synonym">Phanera variegata</name>
    <dbReference type="NCBI Taxonomy" id="167791"/>
    <lineage>
        <taxon>Eukaryota</taxon>
        <taxon>Viridiplantae</taxon>
        <taxon>Streptophyta</taxon>
        <taxon>Embryophyta</taxon>
        <taxon>Tracheophyta</taxon>
        <taxon>Spermatophyta</taxon>
        <taxon>Magnoliopsida</taxon>
        <taxon>eudicotyledons</taxon>
        <taxon>Gunneridae</taxon>
        <taxon>Pentapetalae</taxon>
        <taxon>rosids</taxon>
        <taxon>fabids</taxon>
        <taxon>Fabales</taxon>
        <taxon>Fabaceae</taxon>
        <taxon>Cercidoideae</taxon>
        <taxon>Cercideae</taxon>
        <taxon>Bauhiniinae</taxon>
        <taxon>Bauhinia</taxon>
    </lineage>
</organism>
<reference evidence="1 2" key="1">
    <citation type="journal article" date="2022" name="DNA Res.">
        <title>Chromosomal-level genome assembly of the orchid tree Bauhinia variegata (Leguminosae; Cercidoideae) supports the allotetraploid origin hypothesis of Bauhinia.</title>
        <authorList>
            <person name="Zhong Y."/>
            <person name="Chen Y."/>
            <person name="Zheng D."/>
            <person name="Pang J."/>
            <person name="Liu Y."/>
            <person name="Luo S."/>
            <person name="Meng S."/>
            <person name="Qian L."/>
            <person name="Wei D."/>
            <person name="Dai S."/>
            <person name="Zhou R."/>
        </authorList>
    </citation>
    <scope>NUCLEOTIDE SEQUENCE [LARGE SCALE GENOMIC DNA]</scope>
    <source>
        <strain evidence="1">BV-YZ2020</strain>
    </source>
</reference>
<gene>
    <name evidence="1" type="ORF">L6164_026415</name>
</gene>
<protein>
    <submittedName>
        <fullName evidence="1">Uncharacterized protein</fullName>
    </submittedName>
</protein>
<sequence length="781" mass="89308">MHDVVQDVAIFLASRQYHLFIRRYQRLEEWPEGDQLTSCETIILDRSDIAELPQELYCPNLTFFHLNNKNQFLNIADDFFEGMRELTVLNLAGETLNSLPSSINLLCNLRALCLNLYVFRDLGIIGRLKGLKVLTLSSEMMQLPPELCQLNQLQLLDLRGCCKLELIPPNLLSSLTKLQELYFAIHIYSTPIQWYVDDPNYKQQSMKHHGKEVFDGASDPNNQQSKTSLGELNNLARLTNLETHICDEKMLPKDLVFERLRRYKVIIGSDPNLSSSEYETSRMLKLNLNTSIHSWDNVKSLLDSVEELHLYHLKGAENVVPGTSEEGMPQLKYLHLCFSDEIQTIVDLSRRNLVVDIFPNIESLVIECCTNLEEICNGSLTGRSFSRLKVIKVANCGKMKSLFSVSSFRGRPHCNIMEETNENPESMLQFTELREDNIPHTPIALFNDKVMLPNLEEMIIIYVVKLNTIWHQQQQLCPKSFDKLRKLEIENCPKLVIIFPSHIGSSINSLETLLITNCKSLEHVFEETHCEISGVPASVLCFPNLQQVMLPNMEEMIIVGFVKLKMVFNCQQNLTSDSFGRLKKIEIKNCPELLSLLPYHIMSRARSLETLTVVNSKSLEQIFSYQGANARETHDRPADLPNLLVMHVEGLLHLEVQDCCVLKELVPSSTSFNHLRILQICKCDGLLHLVTLSTAKSLVRLETLIIKECSMMKEIVINEENEDGDHEITFSMLKFLELQQLSSLRSFSTGNFAFKFPSLENFTRVEKSIQDADISYVDTLA</sequence>
<comment type="caution">
    <text evidence="1">The sequence shown here is derived from an EMBL/GenBank/DDBJ whole genome shotgun (WGS) entry which is preliminary data.</text>
</comment>
<dbReference type="Proteomes" id="UP000828941">
    <property type="component" value="Chromosome 11"/>
</dbReference>
<evidence type="ECO:0000313" key="1">
    <source>
        <dbReference type="EMBL" id="KAI4313432.1"/>
    </source>
</evidence>
<proteinExistence type="predicted"/>
<dbReference type="EMBL" id="CM039436">
    <property type="protein sequence ID" value="KAI4313432.1"/>
    <property type="molecule type" value="Genomic_DNA"/>
</dbReference>
<keyword evidence="2" id="KW-1185">Reference proteome</keyword>
<name>A0ACB9LQM3_BAUVA</name>
<accession>A0ACB9LQM3</accession>